<reference evidence="1 2" key="1">
    <citation type="journal article" date="2004" name="Int. J. Syst. Evol. Microbiol.">
        <title>Kaistella koreensis gen. nov., sp. nov., a novel member of the Chryseobacterium-Bergeyella-Riemerella branch.</title>
        <authorList>
            <person name="Kim M.K."/>
            <person name="Im W.T."/>
            <person name="Shin Y.K."/>
            <person name="Lim J.H."/>
            <person name="Kim S.H."/>
            <person name="Lee B.C."/>
            <person name="Park M.Y."/>
            <person name="Lee K.Y."/>
            <person name="Lee S.T."/>
        </authorList>
    </citation>
    <scope>NUCLEOTIDE SEQUENCE [LARGE SCALE GENOMIC DNA]</scope>
    <source>
        <strain evidence="1 2">CCUG 49689</strain>
    </source>
</reference>
<name>A0A0J7IYQ7_9FLAO</name>
<gene>
    <name evidence="1" type="ORF">ACM44_07140</name>
</gene>
<accession>A0A0J7IYQ7</accession>
<proteinExistence type="predicted"/>
<comment type="caution">
    <text evidence="1">The sequence shown here is derived from an EMBL/GenBank/DDBJ whole genome shotgun (WGS) entry which is preliminary data.</text>
</comment>
<protein>
    <submittedName>
        <fullName evidence="1">Uncharacterized protein</fullName>
    </submittedName>
</protein>
<dbReference type="Proteomes" id="UP000035900">
    <property type="component" value="Unassembled WGS sequence"/>
</dbReference>
<dbReference type="PATRIC" id="fig|1304281.5.peg.1531"/>
<keyword evidence="2" id="KW-1185">Reference proteome</keyword>
<dbReference type="AlphaFoldDB" id="A0A0J7IYQ7"/>
<dbReference type="EMBL" id="LFNG01000008">
    <property type="protein sequence ID" value="KMQ71388.1"/>
    <property type="molecule type" value="Genomic_DNA"/>
</dbReference>
<evidence type="ECO:0000313" key="1">
    <source>
        <dbReference type="EMBL" id="KMQ71388.1"/>
    </source>
</evidence>
<sequence>MRQNFTQIKFELSKTDDPEKYIKKVKSKSMRHSQIYNSENFGSPIAIASHSFKMSFKALEMLIRKKI</sequence>
<organism evidence="1 2">
    <name type="scientific">Chryseobacterium koreense CCUG 49689</name>
    <dbReference type="NCBI Taxonomy" id="1304281"/>
    <lineage>
        <taxon>Bacteria</taxon>
        <taxon>Pseudomonadati</taxon>
        <taxon>Bacteroidota</taxon>
        <taxon>Flavobacteriia</taxon>
        <taxon>Flavobacteriales</taxon>
        <taxon>Weeksellaceae</taxon>
        <taxon>Chryseobacterium group</taxon>
        <taxon>Chryseobacterium</taxon>
    </lineage>
</organism>
<evidence type="ECO:0000313" key="2">
    <source>
        <dbReference type="Proteomes" id="UP000035900"/>
    </source>
</evidence>